<evidence type="ECO:0000256" key="2">
    <source>
        <dbReference type="ARBA" id="ARBA00008017"/>
    </source>
</evidence>
<sequence>MNEFLNQHFLENSVRNYLIVAGIIFFIFLIRRYLSKSLAAGFYKLIRHWSPGIQQQAFVALLLKPIEYFLLMTAVIMASNHLVFPEALNIVIFNRAVEPFTMKMLLAFVLKIVLSMTFIMILLRLIDFFALILEQKAGLTSDKTDDQFVIFFRDFFKAIVYIIGAMILINILFGKELVNKLVAGLGIGAAALALAAKESIENLIGSFIIFSDKPFRVGDSVKVDNFTGTVEKIGLRSTRIRTLEKTFVTVPNKKMVDSVLDNLSLRTQQRVAQKLELSGDTPPGSVLAVVKDIQAYLGKQREVEAGFNVNLHDFGKDSLMLQIIYMTNILEGSPYLELRERVNLEMLAILEKHNVRLATKEAGAA</sequence>
<evidence type="ECO:0000256" key="3">
    <source>
        <dbReference type="ARBA" id="ARBA00022692"/>
    </source>
</evidence>
<evidence type="ECO:0000313" key="9">
    <source>
        <dbReference type="Proteomes" id="UP001485459"/>
    </source>
</evidence>
<feature type="transmembrane region" description="Helical" evidence="6">
    <location>
        <begin position="66"/>
        <end position="84"/>
    </location>
</feature>
<dbReference type="Gene3D" id="1.10.287.1260">
    <property type="match status" value="1"/>
</dbReference>
<dbReference type="InterPro" id="IPR023408">
    <property type="entry name" value="MscS_beta-dom_sf"/>
</dbReference>
<evidence type="ECO:0000256" key="1">
    <source>
        <dbReference type="ARBA" id="ARBA00004141"/>
    </source>
</evidence>
<reference evidence="9" key="1">
    <citation type="submission" date="2024-03" db="EMBL/GenBank/DDBJ databases">
        <title>Chitinophaga horti sp. nov., isolated from garden soil.</title>
        <authorList>
            <person name="Lee D.S."/>
            <person name="Han D.M."/>
            <person name="Baek J.H."/>
            <person name="Choi D.G."/>
            <person name="Jeon J.H."/>
            <person name="Jeon C.O."/>
        </authorList>
    </citation>
    <scope>NUCLEOTIDE SEQUENCE [LARGE SCALE GENOMIC DNA]</scope>
    <source>
        <strain evidence="9">GPA1</strain>
    </source>
</reference>
<evidence type="ECO:0000259" key="7">
    <source>
        <dbReference type="Pfam" id="PF00924"/>
    </source>
</evidence>
<evidence type="ECO:0000256" key="6">
    <source>
        <dbReference type="SAM" id="Phobius"/>
    </source>
</evidence>
<comment type="subcellular location">
    <subcellularLocation>
        <location evidence="1">Membrane</location>
        <topology evidence="1">Multi-pass membrane protein</topology>
    </subcellularLocation>
</comment>
<keyword evidence="4 6" id="KW-1133">Transmembrane helix</keyword>
<proteinExistence type="inferred from homology"/>
<gene>
    <name evidence="8" type="ORF">WJU16_14810</name>
</gene>
<feature type="domain" description="Mechanosensitive ion channel MscS" evidence="7">
    <location>
        <begin position="199"/>
        <end position="264"/>
    </location>
</feature>
<comment type="similarity">
    <text evidence="2">Belongs to the MscS (TC 1.A.23) family.</text>
</comment>
<dbReference type="Gene3D" id="2.30.30.60">
    <property type="match status" value="1"/>
</dbReference>
<dbReference type="PANTHER" id="PTHR43634">
    <property type="entry name" value="OW CONDUCTANCE MECHANOSENSITIVE CHANNEL"/>
    <property type="match status" value="1"/>
</dbReference>
<evidence type="ECO:0000256" key="4">
    <source>
        <dbReference type="ARBA" id="ARBA00022989"/>
    </source>
</evidence>
<feature type="transmembrane region" description="Helical" evidence="6">
    <location>
        <begin position="154"/>
        <end position="173"/>
    </location>
</feature>
<keyword evidence="3 6" id="KW-0812">Transmembrane</keyword>
<dbReference type="EMBL" id="CP149822">
    <property type="protein sequence ID" value="WZN39273.1"/>
    <property type="molecule type" value="Genomic_DNA"/>
</dbReference>
<feature type="transmembrane region" description="Helical" evidence="6">
    <location>
        <begin position="104"/>
        <end position="133"/>
    </location>
</feature>
<organism evidence="8 9">
    <name type="scientific">Chitinophaga pollutisoli</name>
    <dbReference type="NCBI Taxonomy" id="3133966"/>
    <lineage>
        <taxon>Bacteria</taxon>
        <taxon>Pseudomonadati</taxon>
        <taxon>Bacteroidota</taxon>
        <taxon>Chitinophagia</taxon>
        <taxon>Chitinophagales</taxon>
        <taxon>Chitinophagaceae</taxon>
        <taxon>Chitinophaga</taxon>
    </lineage>
</organism>
<accession>A0ABZ2YIH5</accession>
<dbReference type="InterPro" id="IPR045042">
    <property type="entry name" value="YnaI-like"/>
</dbReference>
<keyword evidence="5 6" id="KW-0472">Membrane</keyword>
<dbReference type="SUPFAM" id="SSF50182">
    <property type="entry name" value="Sm-like ribonucleoproteins"/>
    <property type="match status" value="1"/>
</dbReference>
<dbReference type="Proteomes" id="UP001485459">
    <property type="component" value="Chromosome"/>
</dbReference>
<feature type="transmembrane region" description="Helical" evidence="6">
    <location>
        <begin position="14"/>
        <end position="34"/>
    </location>
</feature>
<evidence type="ECO:0000256" key="5">
    <source>
        <dbReference type="ARBA" id="ARBA00023136"/>
    </source>
</evidence>
<dbReference type="PANTHER" id="PTHR43634:SF2">
    <property type="entry name" value="LOW CONDUCTANCE MECHANOSENSITIVE CHANNEL YNAI"/>
    <property type="match status" value="1"/>
</dbReference>
<name>A0ABZ2YIH5_9BACT</name>
<feature type="transmembrane region" description="Helical" evidence="6">
    <location>
        <begin position="179"/>
        <end position="196"/>
    </location>
</feature>
<keyword evidence="9" id="KW-1185">Reference proteome</keyword>
<dbReference type="Pfam" id="PF00924">
    <property type="entry name" value="MS_channel_2nd"/>
    <property type="match status" value="1"/>
</dbReference>
<dbReference type="InterPro" id="IPR010920">
    <property type="entry name" value="LSM_dom_sf"/>
</dbReference>
<dbReference type="RefSeq" id="WP_341834265.1">
    <property type="nucleotide sequence ID" value="NZ_CP149822.1"/>
</dbReference>
<dbReference type="InterPro" id="IPR006685">
    <property type="entry name" value="MscS_channel_2nd"/>
</dbReference>
<protein>
    <submittedName>
        <fullName evidence="8">Mechanosensitive ion channel domain-containing protein</fullName>
    </submittedName>
</protein>
<evidence type="ECO:0000313" key="8">
    <source>
        <dbReference type="EMBL" id="WZN39273.1"/>
    </source>
</evidence>